<dbReference type="PANTHER" id="PTHR11365">
    <property type="entry name" value="5-OXOPROLINASE RELATED"/>
    <property type="match status" value="1"/>
</dbReference>
<feature type="domain" description="Hydantoinase B/oxoprolinase" evidence="4">
    <location>
        <begin position="747"/>
        <end position="1300"/>
    </location>
</feature>
<dbReference type="GO" id="GO:0005829">
    <property type="term" value="C:cytosol"/>
    <property type="evidence" value="ECO:0007669"/>
    <property type="project" value="TreeGrafter"/>
</dbReference>
<evidence type="ECO:0000259" key="5">
    <source>
        <dbReference type="Pfam" id="PF05378"/>
    </source>
</evidence>
<reference evidence="7 8" key="1">
    <citation type="submission" date="2016-05" db="EMBL/GenBank/DDBJ databases">
        <title>A degradative enzymes factory behind the ericoid mycorrhizal symbiosis.</title>
        <authorList>
            <consortium name="DOE Joint Genome Institute"/>
            <person name="Martino E."/>
            <person name="Morin E."/>
            <person name="Grelet G."/>
            <person name="Kuo A."/>
            <person name="Kohler A."/>
            <person name="Daghino S."/>
            <person name="Barry K."/>
            <person name="Choi C."/>
            <person name="Cichocki N."/>
            <person name="Clum A."/>
            <person name="Copeland A."/>
            <person name="Hainaut M."/>
            <person name="Haridas S."/>
            <person name="Labutti K."/>
            <person name="Lindquist E."/>
            <person name="Lipzen A."/>
            <person name="Khouja H.-R."/>
            <person name="Murat C."/>
            <person name="Ohm R."/>
            <person name="Olson A."/>
            <person name="Spatafora J."/>
            <person name="Veneault-Fourrey C."/>
            <person name="Henrissat B."/>
            <person name="Grigoriev I."/>
            <person name="Martin F."/>
            <person name="Perotto S."/>
        </authorList>
    </citation>
    <scope>NUCLEOTIDE SEQUENCE [LARGE SCALE GENOMIC DNA]</scope>
    <source>
        <strain evidence="7 8">UAMH 7357</strain>
    </source>
</reference>
<dbReference type="Pfam" id="PF05378">
    <property type="entry name" value="Hydant_A_N"/>
    <property type="match status" value="1"/>
</dbReference>
<dbReference type="Proteomes" id="UP000235672">
    <property type="component" value="Unassembled WGS sequence"/>
</dbReference>
<name>A0A2J6QG32_9HELO</name>
<dbReference type="Pfam" id="PF01968">
    <property type="entry name" value="Hydantoinase_A"/>
    <property type="match status" value="1"/>
</dbReference>
<dbReference type="STRING" id="1745343.A0A2J6QG32"/>
<dbReference type="Pfam" id="PF02538">
    <property type="entry name" value="Hydantoinase_B"/>
    <property type="match status" value="1"/>
</dbReference>
<dbReference type="PANTHER" id="PTHR11365:SF2">
    <property type="entry name" value="5-OXOPROLINASE"/>
    <property type="match status" value="1"/>
</dbReference>
<feature type="domain" description="Hydantoinase/oxoprolinase N-terminal" evidence="5">
    <location>
        <begin position="16"/>
        <end position="201"/>
    </location>
</feature>
<dbReference type="InterPro" id="IPR045079">
    <property type="entry name" value="Oxoprolinase-like"/>
</dbReference>
<dbReference type="GO" id="GO:0017168">
    <property type="term" value="F:5-oxoprolinase (ATP-hydrolyzing) activity"/>
    <property type="evidence" value="ECO:0007669"/>
    <property type="project" value="TreeGrafter"/>
</dbReference>
<evidence type="ECO:0000259" key="4">
    <source>
        <dbReference type="Pfam" id="PF02538"/>
    </source>
</evidence>
<feature type="compositionally biased region" description="Basic and acidic residues" evidence="2">
    <location>
        <begin position="1324"/>
        <end position="1333"/>
    </location>
</feature>
<comment type="similarity">
    <text evidence="1">Belongs to the oxoprolinase family.</text>
</comment>
<evidence type="ECO:0000259" key="3">
    <source>
        <dbReference type="Pfam" id="PF01968"/>
    </source>
</evidence>
<evidence type="ECO:0000256" key="2">
    <source>
        <dbReference type="SAM" id="MobiDB-lite"/>
    </source>
</evidence>
<feature type="domain" description="Acetophenone carboxylase-like C-terminal" evidence="6">
    <location>
        <begin position="536"/>
        <end position="719"/>
    </location>
</feature>
<keyword evidence="8" id="KW-1185">Reference proteome</keyword>
<dbReference type="InterPro" id="IPR049517">
    <property type="entry name" value="ACX-like_C"/>
</dbReference>
<feature type="domain" description="Hydantoinase A/oxoprolinase" evidence="3">
    <location>
        <begin position="221"/>
        <end position="525"/>
    </location>
</feature>
<dbReference type="OrthoDB" id="3643at2759"/>
<sequence length="1333" mass="145919">MSKLPETSCIEQLLTYPSPLEGIRRLMSKFLGKEIPRGRPLDTSKIESIRMGTTVATNALLERKGEKIAMVVTKGFKDCLEIGNQSRPKIFDLAIRKPDVLYEKVVEIDERVTLEDYAEDPERNITKVETRDSKNGAADQHLVRGLSSEAVRILQRPEEEIIRKQLKEVYDQGIRSIAVCLMHGYTFPDHEALVGKLARDIGFKHVSLSHELMPMIKLVPRATSACADAYLTPAIKKYIAGFQKGFEGGLGTESVKKESGEKGARCEFMQSDGGLVDVDNFSGLKAILSGPAGGVVGYALTSYDSETRTPVIGFDMGGTSTDVSRYGGRYEHVFETTTAGVTIQSPQLDINTVAAGGGSRLFFRNGLFVVGPESAGAHPGPGCYRKGGPATVTDANLFLGRLLPDFFPKIFGKNENEGLDVQASEKLLQELAEQINKENGKNMSADEVAYGFLTVANETMTRPIRSLTEAKGHDTSKHRLATFGGAGGQHAVAIAERLGIRQILVHRYSSVLSAYGMALADVVDERQEPDSKVWADKGDAKELLKKKIEELKQKSKVALQDQGFDEKSIVYEEYLNMRYRGTESALMIVKPEKEDVEKEFEGDEWAFGKAFVKQHQQEFGFTLPDRDIIVDDVRVRGIGKSFEGLGKTVDQQLKDIVPKDLKSGDKEYKRSHVYFEGGRQDTPIYKLEDLSIGDRIKGPAIVADGTQTIVVTPGASALIIETHVVINIGEKELTDSFSKPDTTKEVDPIMLSIFAHRFMAIAEQMGRALQKTSVSTNVKERLDYSCALFDSTGGLVANAPHLPVHLGSMSTCVKRQAEIWRGKLVKGDVVVSNHPEYGGTHLPDITVVTPAFDKSGEKILFYVASRAHHADIGGILPGSMPPHSRELYQEGAAIKSEKLVSAGRFNEERITELLLTEPAKYKGCSGTRCLADNLSDLKAQISSNMKGITLINDLIEEYGEDVVNFYMVNIQNNAELSVRNLLKDVSKRFEGQDLSAVDYMDDGSPIKLKITIDAEKGEAVFDFVGTGPEVYGNTNAPQAVTYSAIIYCLRCLISEDIPLNQGCLKPIKVLIPPKSFLSPSDKAAVVGGNVLTSQRVTDVILKAFQACAASQGDCNNLTFGFGGNIEGEKDIKGFGYYETIAGGSGAGRHWDGTNGVHTHMTNTRITDAEVFERRYPVLLREFSLRAGSGGAGKHRGGDGVIRDIEFRIPVQVSILSERRVYHPYGLAGGEDAQCGLNIWVRKVETSNPERSDKMLNGSNEKLDDAVFEERCINLGGKNTAAMKAGERIIICTPGGGGWGKVGDKKETKEMVQDPKHSWRGGSHATREELALQA</sequence>
<organism evidence="7 8">
    <name type="scientific">Hyaloscypha hepaticicola</name>
    <dbReference type="NCBI Taxonomy" id="2082293"/>
    <lineage>
        <taxon>Eukaryota</taxon>
        <taxon>Fungi</taxon>
        <taxon>Dikarya</taxon>
        <taxon>Ascomycota</taxon>
        <taxon>Pezizomycotina</taxon>
        <taxon>Leotiomycetes</taxon>
        <taxon>Helotiales</taxon>
        <taxon>Hyaloscyphaceae</taxon>
        <taxon>Hyaloscypha</taxon>
    </lineage>
</organism>
<dbReference type="GO" id="GO:0006749">
    <property type="term" value="P:glutathione metabolic process"/>
    <property type="evidence" value="ECO:0007669"/>
    <property type="project" value="TreeGrafter"/>
</dbReference>
<feature type="compositionally biased region" description="Basic and acidic residues" evidence="2">
    <location>
        <begin position="1301"/>
        <end position="1316"/>
    </location>
</feature>
<dbReference type="Pfam" id="PF19278">
    <property type="entry name" value="Hydant_A_C"/>
    <property type="match status" value="1"/>
</dbReference>
<evidence type="ECO:0000259" key="6">
    <source>
        <dbReference type="Pfam" id="PF19278"/>
    </source>
</evidence>
<dbReference type="InterPro" id="IPR008040">
    <property type="entry name" value="Hydant_A_N"/>
</dbReference>
<evidence type="ECO:0000256" key="1">
    <source>
        <dbReference type="ARBA" id="ARBA00010403"/>
    </source>
</evidence>
<accession>A0A2J6QG32</accession>
<dbReference type="InterPro" id="IPR002821">
    <property type="entry name" value="Hydantoinase_A"/>
</dbReference>
<protein>
    <recommendedName>
        <fullName evidence="9">5-oxoprolinase</fullName>
    </recommendedName>
</protein>
<feature type="region of interest" description="Disordered" evidence="2">
    <location>
        <begin position="1300"/>
        <end position="1333"/>
    </location>
</feature>
<dbReference type="InterPro" id="IPR003692">
    <property type="entry name" value="Hydantoinase_B"/>
</dbReference>
<evidence type="ECO:0000313" key="8">
    <source>
        <dbReference type="Proteomes" id="UP000235672"/>
    </source>
</evidence>
<proteinExistence type="inferred from homology"/>
<evidence type="ECO:0000313" key="7">
    <source>
        <dbReference type="EMBL" id="PMD25233.1"/>
    </source>
</evidence>
<dbReference type="EMBL" id="KZ613470">
    <property type="protein sequence ID" value="PMD25233.1"/>
    <property type="molecule type" value="Genomic_DNA"/>
</dbReference>
<evidence type="ECO:0008006" key="9">
    <source>
        <dbReference type="Google" id="ProtNLM"/>
    </source>
</evidence>
<gene>
    <name evidence="7" type="ORF">NA56DRAFT_642278</name>
</gene>